<dbReference type="InterPro" id="IPR018691">
    <property type="entry name" value="DUF2188"/>
</dbReference>
<dbReference type="KEGG" id="pmar:B0X71_13505"/>
<proteinExistence type="predicted"/>
<keyword evidence="2" id="KW-1185">Reference proteome</keyword>
<organism evidence="1 2">
    <name type="scientific">Planococcus lenghuensis</name>
    <dbReference type="NCBI Taxonomy" id="2213202"/>
    <lineage>
        <taxon>Bacteria</taxon>
        <taxon>Bacillati</taxon>
        <taxon>Bacillota</taxon>
        <taxon>Bacilli</taxon>
        <taxon>Bacillales</taxon>
        <taxon>Caryophanaceae</taxon>
        <taxon>Planococcus</taxon>
    </lineage>
</organism>
<dbReference type="Proteomes" id="UP000188184">
    <property type="component" value="Chromosome"/>
</dbReference>
<evidence type="ECO:0000313" key="1">
    <source>
        <dbReference type="EMBL" id="AQQ54011.1"/>
    </source>
</evidence>
<dbReference type="RefSeq" id="WP_077589904.1">
    <property type="nucleotide sequence ID" value="NZ_CP019640.1"/>
</dbReference>
<evidence type="ECO:0008006" key="3">
    <source>
        <dbReference type="Google" id="ProtNLM"/>
    </source>
</evidence>
<sequence length="100" mass="11423">MADNNDNKNRSEYFEDRAGTEDARFHMVPHGDGEWAIKREGEDDPVETYDDRDKAIDDAIQKAKDAGTIAIIHDDDGQIERQENFDFDEDDDDNNSGNDD</sequence>
<gene>
    <name evidence="1" type="ORF">B0X71_13505</name>
</gene>
<dbReference type="Pfam" id="PF09954">
    <property type="entry name" value="DUF2188"/>
    <property type="match status" value="1"/>
</dbReference>
<evidence type="ECO:0000313" key="2">
    <source>
        <dbReference type="Proteomes" id="UP000188184"/>
    </source>
</evidence>
<protein>
    <recommendedName>
        <fullName evidence="3">DUF2188 domain-containing protein</fullName>
    </recommendedName>
</protein>
<accession>A0A1Q2L0Q3</accession>
<name>A0A1Q2L0Q3_9BACL</name>
<dbReference type="OrthoDB" id="2168035at2"/>
<reference evidence="1 2" key="1">
    <citation type="submission" date="2017-02" db="EMBL/GenBank/DDBJ databases">
        <title>The complete genomic sequence of a novel cold adapted crude oil-degrading bacterium Planococcus qaidamina Y42.</title>
        <authorList>
            <person name="Yang R."/>
        </authorList>
    </citation>
    <scope>NUCLEOTIDE SEQUENCE [LARGE SCALE GENOMIC DNA]</scope>
    <source>
        <strain evidence="1 2">Y42</strain>
    </source>
</reference>
<dbReference type="EMBL" id="CP019640">
    <property type="protein sequence ID" value="AQQ54011.1"/>
    <property type="molecule type" value="Genomic_DNA"/>
</dbReference>
<dbReference type="AlphaFoldDB" id="A0A1Q2L0Q3"/>